<dbReference type="Pfam" id="PF00480">
    <property type="entry name" value="ROK"/>
    <property type="match status" value="1"/>
</dbReference>
<dbReference type="SUPFAM" id="SSF53067">
    <property type="entry name" value="Actin-like ATPase domain"/>
    <property type="match status" value="1"/>
</dbReference>
<protein>
    <submittedName>
        <fullName evidence="2">ROK family transcriptional regulator</fullName>
    </submittedName>
</protein>
<dbReference type="InterPro" id="IPR000600">
    <property type="entry name" value="ROK"/>
</dbReference>
<dbReference type="SUPFAM" id="SSF46785">
    <property type="entry name" value="Winged helix' DNA-binding domain"/>
    <property type="match status" value="1"/>
</dbReference>
<comment type="similarity">
    <text evidence="1">Belongs to the ROK (NagC/XylR) family.</text>
</comment>
<evidence type="ECO:0000313" key="3">
    <source>
        <dbReference type="Proteomes" id="UP001519863"/>
    </source>
</evidence>
<dbReference type="Proteomes" id="UP001519863">
    <property type="component" value="Unassembled WGS sequence"/>
</dbReference>
<dbReference type="EMBL" id="JAHXZI010000022">
    <property type="protein sequence ID" value="MBW6438866.1"/>
    <property type="molecule type" value="Genomic_DNA"/>
</dbReference>
<organism evidence="2 3">
    <name type="scientific">Actinoplanes hulinensis</name>
    <dbReference type="NCBI Taxonomy" id="1144547"/>
    <lineage>
        <taxon>Bacteria</taxon>
        <taxon>Bacillati</taxon>
        <taxon>Actinomycetota</taxon>
        <taxon>Actinomycetes</taxon>
        <taxon>Micromonosporales</taxon>
        <taxon>Micromonosporaceae</taxon>
        <taxon>Actinoplanes</taxon>
    </lineage>
</organism>
<evidence type="ECO:0000313" key="2">
    <source>
        <dbReference type="EMBL" id="MBW6438866.1"/>
    </source>
</evidence>
<gene>
    <name evidence="2" type="ORF">KZ829_34565</name>
</gene>
<comment type="caution">
    <text evidence="2">The sequence shown here is derived from an EMBL/GenBank/DDBJ whole genome shotgun (WGS) entry which is preliminary data.</text>
</comment>
<name>A0ABS7BCW7_9ACTN</name>
<keyword evidence="3" id="KW-1185">Reference proteome</keyword>
<dbReference type="Gene3D" id="1.10.10.10">
    <property type="entry name" value="Winged helix-like DNA-binding domain superfamily/Winged helix DNA-binding domain"/>
    <property type="match status" value="1"/>
</dbReference>
<dbReference type="Gene3D" id="3.30.420.40">
    <property type="match status" value="2"/>
</dbReference>
<dbReference type="RefSeq" id="WP_220148056.1">
    <property type="nucleotide sequence ID" value="NZ_JAHXZI010000022.1"/>
</dbReference>
<reference evidence="2 3" key="1">
    <citation type="journal article" date="2013" name="Antonie Van Leeuwenhoek">
        <title>Actinoplanes hulinensis sp. nov., a novel actinomycete isolated from soybean root (Glycine max (L.) Merr).</title>
        <authorList>
            <person name="Shen Y."/>
            <person name="Liu C."/>
            <person name="Wang X."/>
            <person name="Zhao J."/>
            <person name="Jia F."/>
            <person name="Zhang Y."/>
            <person name="Wang L."/>
            <person name="Yang D."/>
            <person name="Xiang W."/>
        </authorList>
    </citation>
    <scope>NUCLEOTIDE SEQUENCE [LARGE SCALE GENOMIC DNA]</scope>
    <source>
        <strain evidence="2 3">NEAU-M9</strain>
    </source>
</reference>
<dbReference type="InterPro" id="IPR036390">
    <property type="entry name" value="WH_DNA-bd_sf"/>
</dbReference>
<dbReference type="InterPro" id="IPR043129">
    <property type="entry name" value="ATPase_NBD"/>
</dbReference>
<evidence type="ECO:0000256" key="1">
    <source>
        <dbReference type="ARBA" id="ARBA00006479"/>
    </source>
</evidence>
<proteinExistence type="inferred from homology"/>
<dbReference type="PANTHER" id="PTHR18964:SF149">
    <property type="entry name" value="BIFUNCTIONAL UDP-N-ACETYLGLUCOSAMINE 2-EPIMERASE_N-ACETYLMANNOSAMINE KINASE"/>
    <property type="match status" value="1"/>
</dbReference>
<sequence length="434" mass="44872">MTRPVHRVAPATDTPVRQDSLRAHNLILTFRQIVGAPVPISRIELAADTGLTRPTISRIVDELLTAGLVVEAEPARSGNSGRPRVGLSLARTGPAGLGLDIRADSLSVCVVDLTGTVRHLDFTPHRALPGHGYGSAPSRRAVADLDRTRGGGRGLDPEDTLRSLAAMAEKAIRATMAENLTVVGATLAVPGPVDGGMVRFAPTLGWRDVDAGGILSALIGTDDLPVGVDNDAGLAALGELYAGGPELRDFVCVSGEFDIGAGLVLGGVPLRGSRGWGGELGHVMVDSAGPACACGATGCLQCYAGLQRFIDAAPDLASSPQQPAVAIDTLVSNGSPEILAALNRAASALGIAVSALVNLVNVDTVLLGGSYSLLTSWLTDGIDRELRSRVLTTRWSPIEVRPSLLGPDAAVIGAALQAIDQVRRDPNPWLARRG</sequence>
<accession>A0ABS7BCW7</accession>
<dbReference type="InterPro" id="IPR036388">
    <property type="entry name" value="WH-like_DNA-bd_sf"/>
</dbReference>
<dbReference type="PANTHER" id="PTHR18964">
    <property type="entry name" value="ROK (REPRESSOR, ORF, KINASE) FAMILY"/>
    <property type="match status" value="1"/>
</dbReference>